<protein>
    <submittedName>
        <fullName evidence="1">Unannotated protein</fullName>
    </submittedName>
</protein>
<gene>
    <name evidence="1" type="ORF">UFOPK3444_01687</name>
</gene>
<proteinExistence type="predicted"/>
<reference evidence="1" key="1">
    <citation type="submission" date="2020-05" db="EMBL/GenBank/DDBJ databases">
        <authorList>
            <person name="Chiriac C."/>
            <person name="Salcher M."/>
            <person name="Ghai R."/>
            <person name="Kavagutti S V."/>
        </authorList>
    </citation>
    <scope>NUCLEOTIDE SEQUENCE</scope>
</reference>
<name>A0A6J7EJR5_9ZZZZ</name>
<dbReference type="AlphaFoldDB" id="A0A6J7EJR5"/>
<accession>A0A6J7EJR5</accession>
<dbReference type="EMBL" id="CAFBLU010000069">
    <property type="protein sequence ID" value="CAB4883617.1"/>
    <property type="molecule type" value="Genomic_DNA"/>
</dbReference>
<sequence length="33" mass="3334">MVELLAGALLAVAVVAVVDLAAKNRLDPMLVAS</sequence>
<organism evidence="1">
    <name type="scientific">freshwater metagenome</name>
    <dbReference type="NCBI Taxonomy" id="449393"/>
    <lineage>
        <taxon>unclassified sequences</taxon>
        <taxon>metagenomes</taxon>
        <taxon>ecological metagenomes</taxon>
    </lineage>
</organism>
<evidence type="ECO:0000313" key="1">
    <source>
        <dbReference type="EMBL" id="CAB4883617.1"/>
    </source>
</evidence>